<dbReference type="GO" id="GO:0003677">
    <property type="term" value="F:DNA binding"/>
    <property type="evidence" value="ECO:0007669"/>
    <property type="project" value="UniProtKB-UniRule"/>
</dbReference>
<dbReference type="Gene3D" id="1.10.150.130">
    <property type="match status" value="1"/>
</dbReference>
<dbReference type="KEGG" id="cben:EG339_21735"/>
<dbReference type="EMBL" id="CP033932">
    <property type="protein sequence ID" value="AZB27019.1"/>
    <property type="molecule type" value="Genomic_DNA"/>
</dbReference>
<dbReference type="GO" id="GO:0006310">
    <property type="term" value="P:DNA recombination"/>
    <property type="evidence" value="ECO:0007669"/>
    <property type="project" value="UniProtKB-KW"/>
</dbReference>
<evidence type="ECO:0000256" key="3">
    <source>
        <dbReference type="ARBA" id="ARBA00023125"/>
    </source>
</evidence>
<protein>
    <submittedName>
        <fullName evidence="8">Integrase</fullName>
    </submittedName>
</protein>
<dbReference type="InterPro" id="IPR044068">
    <property type="entry name" value="CB"/>
</dbReference>
<keyword evidence="2" id="KW-0229">DNA integration</keyword>
<evidence type="ECO:0000256" key="4">
    <source>
        <dbReference type="ARBA" id="ARBA00023172"/>
    </source>
</evidence>
<dbReference type="GO" id="GO:0007059">
    <property type="term" value="P:chromosome segregation"/>
    <property type="evidence" value="ECO:0007669"/>
    <property type="project" value="UniProtKB-KW"/>
</dbReference>
<evidence type="ECO:0000256" key="5">
    <source>
        <dbReference type="PROSITE-ProRule" id="PRU01248"/>
    </source>
</evidence>
<evidence type="ECO:0000259" key="7">
    <source>
        <dbReference type="PROSITE" id="PS51900"/>
    </source>
</evidence>
<gene>
    <name evidence="8" type="ORF">EG339_21735</name>
</gene>
<keyword evidence="4" id="KW-0233">DNA recombination</keyword>
<dbReference type="PROSITE" id="PS51898">
    <property type="entry name" value="TYR_RECOMBINASE"/>
    <property type="match status" value="1"/>
</dbReference>
<dbReference type="Proteomes" id="UP000271193">
    <property type="component" value="Chromosome"/>
</dbReference>
<proteinExistence type="predicted"/>
<accession>A0A3G6TGU3</accession>
<keyword evidence="3 5" id="KW-0238">DNA-binding</keyword>
<dbReference type="GO" id="GO:0015074">
    <property type="term" value="P:DNA integration"/>
    <property type="evidence" value="ECO:0007669"/>
    <property type="project" value="UniProtKB-KW"/>
</dbReference>
<feature type="domain" description="Core-binding (CB)" evidence="7">
    <location>
        <begin position="8"/>
        <end position="86"/>
    </location>
</feature>
<evidence type="ECO:0000256" key="1">
    <source>
        <dbReference type="ARBA" id="ARBA00022829"/>
    </source>
</evidence>
<dbReference type="PANTHER" id="PTHR30349:SF81">
    <property type="entry name" value="TYROSINE RECOMBINASE XERC"/>
    <property type="match status" value="1"/>
</dbReference>
<feature type="domain" description="Tyr recombinase" evidence="6">
    <location>
        <begin position="110"/>
        <end position="295"/>
    </location>
</feature>
<dbReference type="InterPro" id="IPR011010">
    <property type="entry name" value="DNA_brk_join_enz"/>
</dbReference>
<keyword evidence="9" id="KW-1185">Reference proteome</keyword>
<organism evidence="8 9">
    <name type="scientific">Chryseobacterium bernardetii</name>
    <dbReference type="NCBI Taxonomy" id="1241978"/>
    <lineage>
        <taxon>Bacteria</taxon>
        <taxon>Pseudomonadati</taxon>
        <taxon>Bacteroidota</taxon>
        <taxon>Flavobacteriia</taxon>
        <taxon>Flavobacteriales</taxon>
        <taxon>Weeksellaceae</taxon>
        <taxon>Chryseobacterium group</taxon>
        <taxon>Chryseobacterium</taxon>
    </lineage>
</organism>
<dbReference type="InterPro" id="IPR004107">
    <property type="entry name" value="Integrase_SAM-like_N"/>
</dbReference>
<reference evidence="9" key="1">
    <citation type="submission" date="2018-11" db="EMBL/GenBank/DDBJ databases">
        <title>Proposal to divide the Flavobacteriaceae and reorganize its genera based on Amino Acid Identity values calculated from whole genome sequences.</title>
        <authorList>
            <person name="Nicholson A.C."/>
            <person name="Gulvik C.A."/>
            <person name="Whitney A.M."/>
            <person name="Humrighouse B.W."/>
            <person name="Bell M."/>
            <person name="Holmes B."/>
            <person name="Steigerwalt A.G."/>
            <person name="Villarma A."/>
            <person name="Sheth M."/>
            <person name="Batra D."/>
            <person name="Pryor J."/>
            <person name="Bernardet J.-F."/>
            <person name="Hugo C."/>
            <person name="Kampfer P."/>
            <person name="Newman J."/>
            <person name="McQuiston J.R."/>
        </authorList>
    </citation>
    <scope>NUCLEOTIDE SEQUENCE [LARGE SCALE GENOMIC DNA]</scope>
    <source>
        <strain evidence="9">G0229</strain>
    </source>
</reference>
<dbReference type="SUPFAM" id="SSF56349">
    <property type="entry name" value="DNA breaking-rejoining enzymes"/>
    <property type="match status" value="1"/>
</dbReference>
<dbReference type="InterPro" id="IPR010998">
    <property type="entry name" value="Integrase_recombinase_N"/>
</dbReference>
<dbReference type="Pfam" id="PF02899">
    <property type="entry name" value="Phage_int_SAM_1"/>
    <property type="match status" value="1"/>
</dbReference>
<sequence length="301" mass="35736">MNIYQPLKSIQESIMELENYLKNELSEATVKNYLYEIEKFRKHYKNPGKLKYQNIMDYVELLRKTYNPQSIKRTVYAIKKYYDYLVETEKIKQNPAQNIKIRDGKENPVQLQELLTEQELQKLLEPREERYPILTKRNQIIMSLLVNQALLTSDIERLRIGDLDLQNARISIHKTGITNERILDLKADQILLFYQYLQEEREMLTTFRTEKENYFLLGKLGAKITSDDINYLVSTYKKNFTKKLTSITIRQSVIKLKLDQGENLRKVQYFAGHKHADTTEKYKETGVDALQNAINQFHPIR</sequence>
<evidence type="ECO:0000313" key="9">
    <source>
        <dbReference type="Proteomes" id="UP000271193"/>
    </source>
</evidence>
<dbReference type="InterPro" id="IPR002104">
    <property type="entry name" value="Integrase_catalytic"/>
</dbReference>
<keyword evidence="1" id="KW-0159">Chromosome partition</keyword>
<evidence type="ECO:0000259" key="6">
    <source>
        <dbReference type="PROSITE" id="PS51898"/>
    </source>
</evidence>
<dbReference type="Pfam" id="PF00589">
    <property type="entry name" value="Phage_integrase"/>
    <property type="match status" value="1"/>
</dbReference>
<name>A0A3G6TGU3_9FLAO</name>
<evidence type="ECO:0000256" key="2">
    <source>
        <dbReference type="ARBA" id="ARBA00022908"/>
    </source>
</evidence>
<dbReference type="CDD" id="cd00397">
    <property type="entry name" value="DNA_BRE_C"/>
    <property type="match status" value="1"/>
</dbReference>
<dbReference type="Gene3D" id="1.10.443.10">
    <property type="entry name" value="Intergrase catalytic core"/>
    <property type="match status" value="1"/>
</dbReference>
<dbReference type="AlphaFoldDB" id="A0A3G6TGU3"/>
<dbReference type="PANTHER" id="PTHR30349">
    <property type="entry name" value="PHAGE INTEGRASE-RELATED"/>
    <property type="match status" value="1"/>
</dbReference>
<dbReference type="PROSITE" id="PS51900">
    <property type="entry name" value="CB"/>
    <property type="match status" value="1"/>
</dbReference>
<dbReference type="InterPro" id="IPR013762">
    <property type="entry name" value="Integrase-like_cat_sf"/>
</dbReference>
<dbReference type="InterPro" id="IPR050090">
    <property type="entry name" value="Tyrosine_recombinase_XerCD"/>
</dbReference>
<evidence type="ECO:0000313" key="8">
    <source>
        <dbReference type="EMBL" id="AZB27019.1"/>
    </source>
</evidence>